<reference evidence="1 2" key="1">
    <citation type="journal article" date="2022" name="DNA Res.">
        <title>Chromosomal-level genome assembly of the orchid tree Bauhinia variegata (Leguminosae; Cercidoideae) supports the allotetraploid origin hypothesis of Bauhinia.</title>
        <authorList>
            <person name="Zhong Y."/>
            <person name="Chen Y."/>
            <person name="Zheng D."/>
            <person name="Pang J."/>
            <person name="Liu Y."/>
            <person name="Luo S."/>
            <person name="Meng S."/>
            <person name="Qian L."/>
            <person name="Wei D."/>
            <person name="Dai S."/>
            <person name="Zhou R."/>
        </authorList>
    </citation>
    <scope>NUCLEOTIDE SEQUENCE [LARGE SCALE GENOMIC DNA]</scope>
    <source>
        <strain evidence="1">BV-YZ2020</strain>
    </source>
</reference>
<dbReference type="Proteomes" id="UP000828941">
    <property type="component" value="Chromosome 1"/>
</dbReference>
<dbReference type="EMBL" id="CM039426">
    <property type="protein sequence ID" value="KAI4356220.1"/>
    <property type="molecule type" value="Genomic_DNA"/>
</dbReference>
<comment type="caution">
    <text evidence="1">The sequence shown here is derived from an EMBL/GenBank/DDBJ whole genome shotgun (WGS) entry which is preliminary data.</text>
</comment>
<sequence>MSSPEIHRSVNNQTLANSHFSCSGSHRNHSHKKPSSSRNFVGNRRICSKSDSNLIEHAWSCSPYYKGLVDQSLAICKTAQPQQESSSSDYNQNRHFGNVPLASPECSRYYKGLTDYTLAVSSKQLASGGSYHDEFDYSYHIVGSLPRECSVYYKGLLDYTLALCDLERASRGSSAYPGVDTNPNFTNIVPLNSLTLCFTGLNPEPGYSSSAQGKTDDDLGFVVREKPLGERVSEPCMVGRAEEETTDKPLRESISVSKQEKYTWENKEKALELKESDVDASNADGDDTASSTEMVSPLVIASAFSKPSATATATPGDIEAALSQLVNENYVSSGQAAELKSFLNAHPSMFIPVSAMRNLRHLGWAYSCLLDLLPLISRCKELDITDDEGNKLLEVLDDMQSFPFDKYWVKAADKYVTSVLVFVKDHRPALSEAYEQIEVARKEVLVIQEEITAKKAVAEAHLERIKKEIEALSLKMMAALAMEATATEIKEDLMKTIPAPFI</sequence>
<protein>
    <submittedName>
        <fullName evidence="1">Uncharacterized protein</fullName>
    </submittedName>
</protein>
<keyword evidence="2" id="KW-1185">Reference proteome</keyword>
<evidence type="ECO:0000313" key="2">
    <source>
        <dbReference type="Proteomes" id="UP000828941"/>
    </source>
</evidence>
<evidence type="ECO:0000313" key="1">
    <source>
        <dbReference type="EMBL" id="KAI4356220.1"/>
    </source>
</evidence>
<name>A0ACB9Q6K7_BAUVA</name>
<gene>
    <name evidence="1" type="ORF">L6164_000259</name>
</gene>
<proteinExistence type="predicted"/>
<accession>A0ACB9Q6K7</accession>
<organism evidence="1 2">
    <name type="scientific">Bauhinia variegata</name>
    <name type="common">Purple orchid tree</name>
    <name type="synonym">Phanera variegata</name>
    <dbReference type="NCBI Taxonomy" id="167791"/>
    <lineage>
        <taxon>Eukaryota</taxon>
        <taxon>Viridiplantae</taxon>
        <taxon>Streptophyta</taxon>
        <taxon>Embryophyta</taxon>
        <taxon>Tracheophyta</taxon>
        <taxon>Spermatophyta</taxon>
        <taxon>Magnoliopsida</taxon>
        <taxon>eudicotyledons</taxon>
        <taxon>Gunneridae</taxon>
        <taxon>Pentapetalae</taxon>
        <taxon>rosids</taxon>
        <taxon>fabids</taxon>
        <taxon>Fabales</taxon>
        <taxon>Fabaceae</taxon>
        <taxon>Cercidoideae</taxon>
        <taxon>Cercideae</taxon>
        <taxon>Bauhiniinae</taxon>
        <taxon>Bauhinia</taxon>
    </lineage>
</organism>